<gene>
    <name evidence="9" type="ORF">BN52_06785</name>
    <name evidence="10" type="ORF">FC38_GL000792</name>
</gene>
<dbReference type="PROSITE" id="PS51257">
    <property type="entry name" value="PROKAR_LIPOPROTEIN"/>
    <property type="match status" value="1"/>
</dbReference>
<comment type="caution">
    <text evidence="9">The sequence shown here is derived from an EMBL/GenBank/DDBJ whole genome shotgun (WGS) entry which is preliminary data.</text>
</comment>
<evidence type="ECO:0000256" key="5">
    <source>
        <dbReference type="ARBA" id="ARBA00023136"/>
    </source>
</evidence>
<evidence type="ECO:0000256" key="4">
    <source>
        <dbReference type="ARBA" id="ARBA00022729"/>
    </source>
</evidence>
<dbReference type="RefSeq" id="WP_008472272.1">
    <property type="nucleotide sequence ID" value="NZ_AYZO01000021.1"/>
</dbReference>
<dbReference type="AlphaFoldDB" id="I7J1K9"/>
<evidence type="ECO:0000256" key="3">
    <source>
        <dbReference type="ARBA" id="ARBA00022475"/>
    </source>
</evidence>
<dbReference type="OrthoDB" id="9784230at2"/>
<dbReference type="PATRIC" id="fig|1423751.3.peg.818"/>
<sequence length="364" mass="38437">MKFNLKKAISITGIALAVGLTLTACSGKTQGGSGNKAGDAKHSVALITDGNGVNDHSFNQSAWNGFLAYGKEHNLSRGKNGYQYFQTGGPSEFVPNIDQAANAGYQTIFGIGYQLKDAISTAAKKYPKKNFAIVDDIIKGQKNVVSANFRSEQASYLAGVVAAESTKTGVVGFIGGAHGDIVDLFDAGFTQGVQDTTKKLHKKVTILNQYIGNFNSSDKAKSIAQSMYAKNADIIFHAAGGAGDGLFQEAKAINQTRPANKKVWVIGVDVDQSMLGNYTAKGGQKSNFVLTSVITGVNVATKQISDLAYEGKFPGGKNLIFGLKNDGVSITRGQISASAWKASRIARSEILANKISVAIHPKSK</sequence>
<feature type="domain" description="ABC transporter substrate-binding protein PnrA-like" evidence="8">
    <location>
        <begin position="43"/>
        <end position="357"/>
    </location>
</feature>
<feature type="signal peptide" evidence="7">
    <location>
        <begin position="1"/>
        <end position="17"/>
    </location>
</feature>
<dbReference type="PANTHER" id="PTHR34296">
    <property type="entry name" value="TRANSCRIPTIONAL ACTIVATOR PROTEIN MED"/>
    <property type="match status" value="1"/>
</dbReference>
<dbReference type="GO" id="GO:0005886">
    <property type="term" value="C:plasma membrane"/>
    <property type="evidence" value="ECO:0007669"/>
    <property type="project" value="UniProtKB-SubCell"/>
</dbReference>
<dbReference type="STRING" id="1423751.FC38_GL000792"/>
<dbReference type="PANTHER" id="PTHR34296:SF2">
    <property type="entry name" value="ABC TRANSPORTER GUANOSINE-BINDING PROTEIN NUPN"/>
    <property type="match status" value="1"/>
</dbReference>
<keyword evidence="4 7" id="KW-0732">Signal</keyword>
<organism evidence="9 11">
    <name type="scientific">Lactobacillus gigeriorum DSM 23908 = CRBIP 24.85</name>
    <dbReference type="NCBI Taxonomy" id="1423751"/>
    <lineage>
        <taxon>Bacteria</taxon>
        <taxon>Bacillati</taxon>
        <taxon>Bacillota</taxon>
        <taxon>Bacilli</taxon>
        <taxon>Lactobacillales</taxon>
        <taxon>Lactobacillaceae</taxon>
        <taxon>Lactobacillus</taxon>
    </lineage>
</organism>
<evidence type="ECO:0000256" key="1">
    <source>
        <dbReference type="ARBA" id="ARBA00004193"/>
    </source>
</evidence>
<evidence type="ECO:0000256" key="2">
    <source>
        <dbReference type="ARBA" id="ARBA00008610"/>
    </source>
</evidence>
<protein>
    <submittedName>
        <fullName evidence="9 10">lipoprotein A-antigen</fullName>
    </submittedName>
</protein>
<evidence type="ECO:0000256" key="6">
    <source>
        <dbReference type="ARBA" id="ARBA00023288"/>
    </source>
</evidence>
<accession>I7J1K9</accession>
<reference evidence="10 12" key="2">
    <citation type="journal article" date="2015" name="Genome Announc.">
        <title>Expanding the biotechnology potential of lactobacilli through comparative genomics of 213 strains and associated genera.</title>
        <authorList>
            <person name="Sun Z."/>
            <person name="Harris H.M."/>
            <person name="McCann A."/>
            <person name="Guo C."/>
            <person name="Argimon S."/>
            <person name="Zhang W."/>
            <person name="Yang X."/>
            <person name="Jeffery I.B."/>
            <person name="Cooney J.C."/>
            <person name="Kagawa T.F."/>
            <person name="Liu W."/>
            <person name="Song Y."/>
            <person name="Salvetti E."/>
            <person name="Wrobel A."/>
            <person name="Rasinkangas P."/>
            <person name="Parkhill J."/>
            <person name="Rea M.C."/>
            <person name="O'Sullivan O."/>
            <person name="Ritari J."/>
            <person name="Douillard F.P."/>
            <person name="Paul Ross R."/>
            <person name="Yang R."/>
            <person name="Briner A.E."/>
            <person name="Felis G.E."/>
            <person name="de Vos W.M."/>
            <person name="Barrangou R."/>
            <person name="Klaenhammer T.R."/>
            <person name="Caufield P.W."/>
            <person name="Cui Y."/>
            <person name="Zhang H."/>
            <person name="O'Toole P.W."/>
        </authorList>
    </citation>
    <scope>NUCLEOTIDE SEQUENCE [LARGE SCALE GENOMIC DNA]</scope>
    <source>
        <strain evidence="10 12">DSM 23908</strain>
    </source>
</reference>
<dbReference type="InterPro" id="IPR050957">
    <property type="entry name" value="BMP_lipoprotein"/>
</dbReference>
<feature type="chain" id="PRO_5038543007" evidence="7">
    <location>
        <begin position="18"/>
        <end position="364"/>
    </location>
</feature>
<comment type="subcellular location">
    <subcellularLocation>
        <location evidence="1">Cell membrane</location>
        <topology evidence="1">Lipid-anchor</topology>
    </subcellularLocation>
</comment>
<dbReference type="InterPro" id="IPR003760">
    <property type="entry name" value="PnrA-like"/>
</dbReference>
<keyword evidence="6 9" id="KW-0449">Lipoprotein</keyword>
<dbReference type="EMBL" id="CAKC01000013">
    <property type="protein sequence ID" value="CCI86362.1"/>
    <property type="molecule type" value="Genomic_DNA"/>
</dbReference>
<name>I7J1K9_9LACO</name>
<comment type="similarity">
    <text evidence="2">Belongs to the BMP lipoprotein family.</text>
</comment>
<proteinExistence type="inferred from homology"/>
<dbReference type="Gene3D" id="3.40.50.2300">
    <property type="match status" value="2"/>
</dbReference>
<evidence type="ECO:0000313" key="11">
    <source>
        <dbReference type="Proteomes" id="UP000009326"/>
    </source>
</evidence>
<keyword evidence="5" id="KW-0472">Membrane</keyword>
<dbReference type="SUPFAM" id="SSF53822">
    <property type="entry name" value="Periplasmic binding protein-like I"/>
    <property type="match status" value="1"/>
</dbReference>
<dbReference type="EMBL" id="AYZO01000021">
    <property type="protein sequence ID" value="KRN11653.1"/>
    <property type="molecule type" value="Genomic_DNA"/>
</dbReference>
<dbReference type="Pfam" id="PF02608">
    <property type="entry name" value="Bmp"/>
    <property type="match status" value="1"/>
</dbReference>
<keyword evidence="3" id="KW-1003">Cell membrane</keyword>
<dbReference type="InterPro" id="IPR028082">
    <property type="entry name" value="Peripla_BP_I"/>
</dbReference>
<evidence type="ECO:0000313" key="9">
    <source>
        <dbReference type="EMBL" id="CCI86362.1"/>
    </source>
</evidence>
<reference evidence="9 11" key="1">
    <citation type="submission" date="2012-06" db="EMBL/GenBank/DDBJ databases">
        <title>Draft genome sequence of Lactobacillus gigeriorum CRBIP 24.85T, isolated from chicken crop.</title>
        <authorList>
            <person name="Cousin S."/>
            <person name="Ma L."/>
            <person name="Creno S."/>
            <person name="Clermont D."/>
            <person name="Loux V."/>
            <person name="Bizet C."/>
            <person name="Bouchier C."/>
        </authorList>
    </citation>
    <scope>NUCLEOTIDE SEQUENCE [LARGE SCALE GENOMIC DNA]</scope>
    <source>
        <strain evidence="11">CRBIP 24.85T</strain>
        <strain evidence="9">Type strain: CRBIP 24.85</strain>
    </source>
</reference>
<dbReference type="Proteomes" id="UP000051521">
    <property type="component" value="Unassembled WGS sequence"/>
</dbReference>
<dbReference type="Proteomes" id="UP000009326">
    <property type="component" value="Unassembled WGS sequence"/>
</dbReference>
<dbReference type="CDD" id="cd06354">
    <property type="entry name" value="PBP1_PrnA-like"/>
    <property type="match status" value="1"/>
</dbReference>
<keyword evidence="12" id="KW-1185">Reference proteome</keyword>
<evidence type="ECO:0000256" key="7">
    <source>
        <dbReference type="SAM" id="SignalP"/>
    </source>
</evidence>
<evidence type="ECO:0000313" key="10">
    <source>
        <dbReference type="EMBL" id="KRN11653.1"/>
    </source>
</evidence>
<evidence type="ECO:0000313" key="12">
    <source>
        <dbReference type="Proteomes" id="UP000051521"/>
    </source>
</evidence>
<evidence type="ECO:0000259" key="8">
    <source>
        <dbReference type="Pfam" id="PF02608"/>
    </source>
</evidence>